<name>A0A2S4PXX0_9PEZI</name>
<dbReference type="GO" id="GO:0006457">
    <property type="term" value="P:protein folding"/>
    <property type="evidence" value="ECO:0007669"/>
    <property type="project" value="InterPro"/>
</dbReference>
<organism evidence="4 5">
    <name type="scientific">Erysiphe pulchra</name>
    <dbReference type="NCBI Taxonomy" id="225359"/>
    <lineage>
        <taxon>Eukaryota</taxon>
        <taxon>Fungi</taxon>
        <taxon>Dikarya</taxon>
        <taxon>Ascomycota</taxon>
        <taxon>Pezizomycotina</taxon>
        <taxon>Leotiomycetes</taxon>
        <taxon>Erysiphales</taxon>
        <taxon>Erysiphaceae</taxon>
        <taxon>Erysiphe</taxon>
    </lineage>
</organism>
<dbReference type="InterPro" id="IPR051339">
    <property type="entry name" value="DnaJ_subfamily_B"/>
</dbReference>
<dbReference type="FunFam" id="2.60.260.20:FF:000002">
    <property type="entry name" value="Dnaj homolog subfamily b member"/>
    <property type="match status" value="1"/>
</dbReference>
<accession>A0A2S4PXX0</accession>
<dbReference type="SUPFAM" id="SSF46565">
    <property type="entry name" value="Chaperone J-domain"/>
    <property type="match status" value="1"/>
</dbReference>
<sequence length="361" mass="40045">MVAEKKLYDALEIDPSASQDEIKKAYRKMALKHHPDKNKDNPSSVEKFKVVSQAYEILSDPEKRSLYDKYGLEFILRGGAPPPDPNSAAGGSQFFTSGAPPSGFPFGGMPGNDGTFRYQFNSNSRGPFQFSAPESIFSHFFADQMDGFGDSFGTDGPRRSSGRSQASAAFGVDSPNIQRASTPEVAAVTRPLPLTLEELYKGTHKKMKVKRKVYDHVTGKRMTEDKVLEMDIKPGLKKGSRIKFKGVGDAVEGGQQDMHFVIEEKEHPMFVRDGDDVLQTVELDLKEALTGWTRIVTTIDGKQIKLEKTGPTQPGSKDEYPGQGMPLSKKPDSRGKFIITYQVKFPTSLTPEQKRKLKEIL</sequence>
<dbReference type="GO" id="GO:0051087">
    <property type="term" value="F:protein-folding chaperone binding"/>
    <property type="evidence" value="ECO:0007669"/>
    <property type="project" value="TreeGrafter"/>
</dbReference>
<dbReference type="GO" id="GO:0006413">
    <property type="term" value="P:translational initiation"/>
    <property type="evidence" value="ECO:0007669"/>
    <property type="project" value="TreeGrafter"/>
</dbReference>
<keyword evidence="5" id="KW-1185">Reference proteome</keyword>
<dbReference type="InterPro" id="IPR036869">
    <property type="entry name" value="J_dom_sf"/>
</dbReference>
<dbReference type="Pfam" id="PF01556">
    <property type="entry name" value="DnaJ_C"/>
    <property type="match status" value="1"/>
</dbReference>
<gene>
    <name evidence="4" type="ORF">EPUL_001721</name>
</gene>
<dbReference type="Proteomes" id="UP000237438">
    <property type="component" value="Unassembled WGS sequence"/>
</dbReference>
<dbReference type="CDD" id="cd10747">
    <property type="entry name" value="DnaJ_C"/>
    <property type="match status" value="1"/>
</dbReference>
<dbReference type="InterPro" id="IPR002939">
    <property type="entry name" value="DnaJ_C"/>
</dbReference>
<dbReference type="STRING" id="225359.A0A2S4PXX0"/>
<evidence type="ECO:0000256" key="2">
    <source>
        <dbReference type="SAM" id="MobiDB-lite"/>
    </source>
</evidence>
<dbReference type="PROSITE" id="PS50076">
    <property type="entry name" value="DNAJ_2"/>
    <property type="match status" value="1"/>
</dbReference>
<dbReference type="Gene3D" id="2.60.260.20">
    <property type="entry name" value="Urease metallochaperone UreE, N-terminal domain"/>
    <property type="match status" value="2"/>
</dbReference>
<evidence type="ECO:0000313" key="4">
    <source>
        <dbReference type="EMBL" id="POS86875.1"/>
    </source>
</evidence>
<dbReference type="FunFam" id="2.60.260.20:FF:000013">
    <property type="entry name" value="DnaJ subfamily B member 11"/>
    <property type="match status" value="1"/>
</dbReference>
<protein>
    <recommendedName>
        <fullName evidence="3">J domain-containing protein</fullName>
    </recommendedName>
</protein>
<dbReference type="Gene3D" id="1.10.287.110">
    <property type="entry name" value="DnaJ domain"/>
    <property type="match status" value="1"/>
</dbReference>
<dbReference type="InterPro" id="IPR008971">
    <property type="entry name" value="HSP40/DnaJ_pept-bd"/>
</dbReference>
<dbReference type="PROSITE" id="PS00636">
    <property type="entry name" value="DNAJ_1"/>
    <property type="match status" value="1"/>
</dbReference>
<evidence type="ECO:0000259" key="3">
    <source>
        <dbReference type="PROSITE" id="PS50076"/>
    </source>
</evidence>
<evidence type="ECO:0000313" key="5">
    <source>
        <dbReference type="Proteomes" id="UP000237438"/>
    </source>
</evidence>
<dbReference type="Pfam" id="PF00226">
    <property type="entry name" value="DnaJ"/>
    <property type="match status" value="1"/>
</dbReference>
<dbReference type="EMBL" id="PEDP01000235">
    <property type="protein sequence ID" value="POS86875.1"/>
    <property type="molecule type" value="Genomic_DNA"/>
</dbReference>
<comment type="caution">
    <text evidence="4">The sequence shown here is derived from an EMBL/GenBank/DDBJ whole genome shotgun (WGS) entry which is preliminary data.</text>
</comment>
<dbReference type="GO" id="GO:0005829">
    <property type="term" value="C:cytosol"/>
    <property type="evidence" value="ECO:0007669"/>
    <property type="project" value="TreeGrafter"/>
</dbReference>
<keyword evidence="1" id="KW-0143">Chaperone</keyword>
<proteinExistence type="predicted"/>
<dbReference type="PRINTS" id="PR00625">
    <property type="entry name" value="JDOMAIN"/>
</dbReference>
<dbReference type="SUPFAM" id="SSF49493">
    <property type="entry name" value="HSP40/DnaJ peptide-binding domain"/>
    <property type="match status" value="2"/>
</dbReference>
<feature type="region of interest" description="Disordered" evidence="2">
    <location>
        <begin position="306"/>
        <end position="333"/>
    </location>
</feature>
<dbReference type="GO" id="GO:0051082">
    <property type="term" value="F:unfolded protein binding"/>
    <property type="evidence" value="ECO:0007669"/>
    <property type="project" value="InterPro"/>
</dbReference>
<dbReference type="OrthoDB" id="550424at2759"/>
<dbReference type="SMART" id="SM00271">
    <property type="entry name" value="DnaJ"/>
    <property type="match status" value="1"/>
</dbReference>
<evidence type="ECO:0000256" key="1">
    <source>
        <dbReference type="ARBA" id="ARBA00023186"/>
    </source>
</evidence>
<dbReference type="PANTHER" id="PTHR24078">
    <property type="entry name" value="DNAJ HOMOLOG SUBFAMILY C MEMBER"/>
    <property type="match status" value="1"/>
</dbReference>
<dbReference type="PANTHER" id="PTHR24078:SF553">
    <property type="entry name" value="DNAJ HOMOLOG SUBFAMILY B MEMBER 5"/>
    <property type="match status" value="1"/>
</dbReference>
<dbReference type="InterPro" id="IPR018253">
    <property type="entry name" value="DnaJ_domain_CS"/>
</dbReference>
<dbReference type="CDD" id="cd06257">
    <property type="entry name" value="DnaJ"/>
    <property type="match status" value="1"/>
</dbReference>
<dbReference type="AlphaFoldDB" id="A0A2S4PXX0"/>
<feature type="domain" description="J" evidence="3">
    <location>
        <begin position="6"/>
        <end position="71"/>
    </location>
</feature>
<dbReference type="InterPro" id="IPR001623">
    <property type="entry name" value="DnaJ_domain"/>
</dbReference>
<reference evidence="4 5" key="1">
    <citation type="submission" date="2017-10" db="EMBL/GenBank/DDBJ databases">
        <title>Development of genomic resources for the powdery mildew, Erysiphe pulchra.</title>
        <authorList>
            <person name="Wadl P.A."/>
            <person name="Mack B.M."/>
            <person name="Moore G."/>
            <person name="Beltz S.B."/>
        </authorList>
    </citation>
    <scope>NUCLEOTIDE SEQUENCE [LARGE SCALE GENOMIC DNA]</scope>
    <source>
        <strain evidence="4">Cflorida</strain>
    </source>
</reference>